<comment type="subcellular location">
    <subcellularLocation>
        <location evidence="1">Nucleus</location>
    </subcellularLocation>
</comment>
<evidence type="ECO:0000256" key="6">
    <source>
        <dbReference type="ARBA" id="ARBA00023125"/>
    </source>
</evidence>
<feature type="compositionally biased region" description="Low complexity" evidence="10">
    <location>
        <begin position="437"/>
        <end position="447"/>
    </location>
</feature>
<dbReference type="EMBL" id="JACVVK020000003">
    <property type="protein sequence ID" value="KAK7507896.1"/>
    <property type="molecule type" value="Genomic_DNA"/>
</dbReference>
<dbReference type="SMART" id="SM00430">
    <property type="entry name" value="HOLI"/>
    <property type="match status" value="1"/>
</dbReference>
<dbReference type="GO" id="GO:0008270">
    <property type="term" value="F:zinc ion binding"/>
    <property type="evidence" value="ECO:0007669"/>
    <property type="project" value="UniProtKB-KW"/>
</dbReference>
<gene>
    <name evidence="13" type="ORF">BaRGS_00000861</name>
</gene>
<evidence type="ECO:0000256" key="4">
    <source>
        <dbReference type="ARBA" id="ARBA00022833"/>
    </source>
</evidence>
<dbReference type="InterPro" id="IPR035500">
    <property type="entry name" value="NHR-like_dom_sf"/>
</dbReference>
<dbReference type="GO" id="GO:0003677">
    <property type="term" value="F:DNA binding"/>
    <property type="evidence" value="ECO:0007669"/>
    <property type="project" value="UniProtKB-KW"/>
</dbReference>
<proteinExistence type="predicted"/>
<feature type="region of interest" description="Disordered" evidence="10">
    <location>
        <begin position="554"/>
        <end position="617"/>
    </location>
</feature>
<dbReference type="InterPro" id="IPR000536">
    <property type="entry name" value="Nucl_hrmn_rcpt_lig-bd"/>
</dbReference>
<feature type="region of interest" description="Disordered" evidence="10">
    <location>
        <begin position="50"/>
        <end position="73"/>
    </location>
</feature>
<dbReference type="InterPro" id="IPR001723">
    <property type="entry name" value="Nuclear_hrmn_rcpt"/>
</dbReference>
<evidence type="ECO:0000256" key="5">
    <source>
        <dbReference type="ARBA" id="ARBA00023015"/>
    </source>
</evidence>
<reference evidence="13 14" key="1">
    <citation type="journal article" date="2023" name="Sci. Data">
        <title>Genome assembly of the Korean intertidal mud-creeper Batillaria attramentaria.</title>
        <authorList>
            <person name="Patra A.K."/>
            <person name="Ho P.T."/>
            <person name="Jun S."/>
            <person name="Lee S.J."/>
            <person name="Kim Y."/>
            <person name="Won Y.J."/>
        </authorList>
    </citation>
    <scope>NUCLEOTIDE SEQUENCE [LARGE SCALE GENOMIC DNA]</scope>
    <source>
        <strain evidence="13">Wonlab-2016</strain>
    </source>
</reference>
<feature type="domain" description="NR LBD" evidence="12">
    <location>
        <begin position="677"/>
        <end position="938"/>
    </location>
</feature>
<dbReference type="Proteomes" id="UP001519460">
    <property type="component" value="Unassembled WGS sequence"/>
</dbReference>
<dbReference type="Pfam" id="PF00105">
    <property type="entry name" value="zf-C4"/>
    <property type="match status" value="1"/>
</dbReference>
<dbReference type="Gene3D" id="3.30.50.10">
    <property type="entry name" value="Erythroid Transcription Factor GATA-1, subunit A"/>
    <property type="match status" value="1"/>
</dbReference>
<evidence type="ECO:0000256" key="8">
    <source>
        <dbReference type="ARBA" id="ARBA00023170"/>
    </source>
</evidence>
<keyword evidence="5" id="KW-0805">Transcription regulation</keyword>
<dbReference type="InterPro" id="IPR013088">
    <property type="entry name" value="Znf_NHR/GATA"/>
</dbReference>
<dbReference type="PANTHER" id="PTHR45805">
    <property type="entry name" value="NUCLEAR HORMONE RECEPTOR HR3-RELATED"/>
    <property type="match status" value="1"/>
</dbReference>
<feature type="region of interest" description="Disordered" evidence="10">
    <location>
        <begin position="396"/>
        <end position="464"/>
    </location>
</feature>
<keyword evidence="2" id="KW-0479">Metal-binding</keyword>
<sequence length="938" mass="102471">MEESRSPTGEARVSVPHVAWTSEFVTEPISSNDASPPGEELTVRRVIETAPRPPPSLPATVGSQAVMGSPPEGSPVDMGRALAQLTYMALYVWVHVANGHGTYRGYEVERIPGAAALYSLSCPLSEPSLAGQGLNRVDTRKSSRNPCVQSLDTGHTTPHYWPPLVLRAKNRLRIDWGRAWVMAKVPPLQSSLKCLVCGDKSSGVHYGVLACEGCKGFFRRALQNVGDPARKKCFYNKNCEINMQTRNRCQYCRLQKCLALGMSRSAAKLGRRSRKMREMIRNIEDTQTEQALHGLLSLKADSNSRSGSPAASPSAGVSPGLPVTVSLAAGASPGIPPGLGVGSSSSAASTMTLTDPSAQSSMAALSMLLKQRSSMGQLIGQPMVADHRLQALHVTSPTAHTNGRASEAQGSLVVDEDKPLMLKVDRSKEPPNAHHLPPTSSPATSASRAHQESVSRSHGESVVGSMLRAPPQLHYSLAGPPILIKTEADQPAPTPQFLVRNLASQGDNGAAAKIAISRHPSVGAHLTLPIPSPLGPQHSQPSVIVQNATLDLRKKSDEQISRSPIKKRPYIPSSMSEEDVDESQDASPKPLPEVRQSKQRKISRDQEPSPSTGVPINYTQAADSYSSRHNIMKEVLSPMPSKSDAMPESSSMYVRNTKMAAQSTSPTKKHEEDAKLTVPYMISRLHESYNSTFTFLKVRLTEMNQRLREYQQQNTMERMIGRIINEQLKTNDGKSATTGEMCWQGFQMRLNKTIQDVVIFAKKLPGFAALDQDDQISLIKGGCFEVACVICAPFIDADTNTIFLLGNGAIVPREEMKSGFPLGEHFVELLFNLSIRFNAFQLHDTEKALFSALVLISPDRPGLRNRDKVSRLQELLIQALQAEINAGHPEEVGLFPRLLMSISSLRELGVEHRRMLESLKGQMNFQHDLYAETFDLIP</sequence>
<feature type="domain" description="Nuclear receptor" evidence="11">
    <location>
        <begin position="191"/>
        <end position="269"/>
    </location>
</feature>
<accession>A0ABD0M8X9</accession>
<keyword evidence="7" id="KW-0804">Transcription</keyword>
<dbReference type="PROSITE" id="PS51030">
    <property type="entry name" value="NUCLEAR_REC_DBD_2"/>
    <property type="match status" value="1"/>
</dbReference>
<comment type="caution">
    <text evidence="13">The sequence shown here is derived from an EMBL/GenBank/DDBJ whole genome shotgun (WGS) entry which is preliminary data.</text>
</comment>
<evidence type="ECO:0000313" key="14">
    <source>
        <dbReference type="Proteomes" id="UP001519460"/>
    </source>
</evidence>
<dbReference type="PRINTS" id="PR00398">
    <property type="entry name" value="STRDHORMONER"/>
</dbReference>
<feature type="compositionally biased region" description="Basic and acidic residues" evidence="10">
    <location>
        <begin position="415"/>
        <end position="432"/>
    </location>
</feature>
<evidence type="ECO:0000256" key="2">
    <source>
        <dbReference type="ARBA" id="ARBA00022723"/>
    </source>
</evidence>
<dbReference type="PRINTS" id="PR00047">
    <property type="entry name" value="STROIDFINGER"/>
</dbReference>
<dbReference type="PROSITE" id="PS51843">
    <property type="entry name" value="NR_LBD"/>
    <property type="match status" value="1"/>
</dbReference>
<dbReference type="SMART" id="SM00399">
    <property type="entry name" value="ZnF_C4"/>
    <property type="match status" value="1"/>
</dbReference>
<organism evidence="13 14">
    <name type="scientific">Batillaria attramentaria</name>
    <dbReference type="NCBI Taxonomy" id="370345"/>
    <lineage>
        <taxon>Eukaryota</taxon>
        <taxon>Metazoa</taxon>
        <taxon>Spiralia</taxon>
        <taxon>Lophotrochozoa</taxon>
        <taxon>Mollusca</taxon>
        <taxon>Gastropoda</taxon>
        <taxon>Caenogastropoda</taxon>
        <taxon>Sorbeoconcha</taxon>
        <taxon>Cerithioidea</taxon>
        <taxon>Batillariidae</taxon>
        <taxon>Batillaria</taxon>
    </lineage>
</organism>
<dbReference type="GO" id="GO:0005634">
    <property type="term" value="C:nucleus"/>
    <property type="evidence" value="ECO:0007669"/>
    <property type="project" value="UniProtKB-SubCell"/>
</dbReference>
<feature type="compositionally biased region" description="Polar residues" evidence="10">
    <location>
        <begin position="608"/>
        <end position="617"/>
    </location>
</feature>
<dbReference type="InterPro" id="IPR001628">
    <property type="entry name" value="Znf_hrmn_rcpt"/>
</dbReference>
<name>A0ABD0M8X9_9CAEN</name>
<keyword evidence="14" id="KW-1185">Reference proteome</keyword>
<keyword evidence="9" id="KW-0539">Nucleus</keyword>
<keyword evidence="8" id="KW-0675">Receptor</keyword>
<dbReference type="Gene3D" id="1.10.565.10">
    <property type="entry name" value="Retinoid X Receptor"/>
    <property type="match status" value="1"/>
</dbReference>
<feature type="compositionally biased region" description="Basic and acidic residues" evidence="10">
    <location>
        <begin position="449"/>
        <end position="459"/>
    </location>
</feature>
<evidence type="ECO:0000256" key="1">
    <source>
        <dbReference type="ARBA" id="ARBA00004123"/>
    </source>
</evidence>
<keyword evidence="4" id="KW-0862">Zinc</keyword>
<evidence type="ECO:0000259" key="11">
    <source>
        <dbReference type="PROSITE" id="PS51030"/>
    </source>
</evidence>
<dbReference type="PROSITE" id="PS00031">
    <property type="entry name" value="NUCLEAR_REC_DBD_1"/>
    <property type="match status" value="1"/>
</dbReference>
<dbReference type="CDD" id="cd06916">
    <property type="entry name" value="NR_DBD_like"/>
    <property type="match status" value="1"/>
</dbReference>
<dbReference type="SUPFAM" id="SSF57716">
    <property type="entry name" value="Glucocorticoid receptor-like (DNA-binding domain)"/>
    <property type="match status" value="1"/>
</dbReference>
<dbReference type="CDD" id="cd06929">
    <property type="entry name" value="NR_LBD_F1"/>
    <property type="match status" value="1"/>
</dbReference>
<dbReference type="GO" id="GO:0010468">
    <property type="term" value="P:regulation of gene expression"/>
    <property type="evidence" value="ECO:0007669"/>
    <property type="project" value="UniProtKB-ARBA"/>
</dbReference>
<dbReference type="AlphaFoldDB" id="A0ABD0M8X9"/>
<evidence type="ECO:0000256" key="10">
    <source>
        <dbReference type="SAM" id="MobiDB-lite"/>
    </source>
</evidence>
<evidence type="ECO:0000259" key="12">
    <source>
        <dbReference type="PROSITE" id="PS51843"/>
    </source>
</evidence>
<dbReference type="PANTHER" id="PTHR45805:SF2">
    <property type="entry name" value="NUCLEAR HORMONE RECEPTOR HR3-RELATED"/>
    <property type="match status" value="1"/>
</dbReference>
<evidence type="ECO:0000256" key="7">
    <source>
        <dbReference type="ARBA" id="ARBA00023163"/>
    </source>
</evidence>
<dbReference type="Pfam" id="PF00104">
    <property type="entry name" value="Hormone_recep"/>
    <property type="match status" value="1"/>
</dbReference>
<keyword evidence="6" id="KW-0238">DNA-binding</keyword>
<evidence type="ECO:0000313" key="13">
    <source>
        <dbReference type="EMBL" id="KAK7507896.1"/>
    </source>
</evidence>
<evidence type="ECO:0000256" key="3">
    <source>
        <dbReference type="ARBA" id="ARBA00022771"/>
    </source>
</evidence>
<protein>
    <submittedName>
        <fullName evidence="13">Uncharacterized protein</fullName>
    </submittedName>
</protein>
<evidence type="ECO:0000256" key="9">
    <source>
        <dbReference type="ARBA" id="ARBA00023242"/>
    </source>
</evidence>
<dbReference type="SUPFAM" id="SSF48508">
    <property type="entry name" value="Nuclear receptor ligand-binding domain"/>
    <property type="match status" value="1"/>
</dbReference>
<keyword evidence="3" id="KW-0863">Zinc-finger</keyword>